<name>K3XB21_GLOUD</name>
<dbReference type="eggNOG" id="ENOG502QRQT">
    <property type="taxonomic scope" value="Eukaryota"/>
</dbReference>
<evidence type="ECO:0000256" key="1">
    <source>
        <dbReference type="SAM" id="MobiDB-lite"/>
    </source>
</evidence>
<sequence length="556" mass="63544">MENGDAGGHEMQVQTEGDALDDPSFVEGNEMDDPVSSDADAAMSAFFRAPPEITEEQEKKGPTEDTVEDPDPATTSTEGLEFSLLVILQPDNVRHRVIVTPDMTIAAVTGAICSDLKLSADLIAYPGLTPSPGHSIPEMQLAALGLNGLISSNNGGDEPMLQAYVAKKISTSEYIMPDQIQVQIYNEEHDSYHTIQVEIEKFTGRKPYLGGFRHRKTQQLFHHASAQTFLSRARRNIGIMRSHRETQTQELVTRSLQTSRESGTQMARRDLRLDESCDRYVTAKPYFDSYQLDSLRDDSVLLIQRLWRGYKARAYVYNLREQKRRILVVGELEAQENAVEDANYQKREVYRRMHPKTVSDFEVLYNELDKWRQVETQKVQDDFDRNLLDSDARQRALEAILAKDTKLLQTIDRLKLTATDSNRKQRIDAMLQYMARPKHWQMSDGGVKEVHTPFTIRAKELMDLYHGLKASLVSVDERLDVLLHVKWTVKEFECPLTKEIIELIDREADMLNRGRKEKSLEGLRKRLSNLFLQFIEIPEFNPESATVKQHASSVGR</sequence>
<dbReference type="Proteomes" id="UP000019132">
    <property type="component" value="Unassembled WGS sequence"/>
</dbReference>
<dbReference type="HOGENOM" id="CLU_508551_0_0_1"/>
<proteinExistence type="predicted"/>
<dbReference type="VEuPathDB" id="FungiDB:PYU1_G014389"/>
<dbReference type="EMBL" id="GL376589">
    <property type="status" value="NOT_ANNOTATED_CDS"/>
    <property type="molecule type" value="Genomic_DNA"/>
</dbReference>
<dbReference type="InterPro" id="IPR037695">
    <property type="entry name" value="IQUB"/>
</dbReference>
<reference evidence="3" key="3">
    <citation type="submission" date="2015-02" db="UniProtKB">
        <authorList>
            <consortium name="EnsemblProtists"/>
        </authorList>
    </citation>
    <scope>IDENTIFICATION</scope>
    <source>
        <strain evidence="3">DAOM BR144</strain>
    </source>
</reference>
<dbReference type="Pfam" id="PF00612">
    <property type="entry name" value="IQ"/>
    <property type="match status" value="1"/>
</dbReference>
<organism evidence="3 4">
    <name type="scientific">Globisporangium ultimum (strain ATCC 200006 / CBS 805.95 / DAOM BR144)</name>
    <name type="common">Pythium ultimum</name>
    <dbReference type="NCBI Taxonomy" id="431595"/>
    <lineage>
        <taxon>Eukaryota</taxon>
        <taxon>Sar</taxon>
        <taxon>Stramenopiles</taxon>
        <taxon>Oomycota</taxon>
        <taxon>Peronosporomycetes</taxon>
        <taxon>Pythiales</taxon>
        <taxon>Pythiaceae</taxon>
        <taxon>Globisporangium</taxon>
    </lineage>
</organism>
<reference evidence="4" key="1">
    <citation type="journal article" date="2010" name="Genome Biol.">
        <title>Genome sequence of the necrotrophic plant pathogen Pythium ultimum reveals original pathogenicity mechanisms and effector repertoire.</title>
        <authorList>
            <person name="Levesque C.A."/>
            <person name="Brouwer H."/>
            <person name="Cano L."/>
            <person name="Hamilton J.P."/>
            <person name="Holt C."/>
            <person name="Huitema E."/>
            <person name="Raffaele S."/>
            <person name="Robideau G.P."/>
            <person name="Thines M."/>
            <person name="Win J."/>
            <person name="Zerillo M.M."/>
            <person name="Beakes G.W."/>
            <person name="Boore J.L."/>
            <person name="Busam D."/>
            <person name="Dumas B."/>
            <person name="Ferriera S."/>
            <person name="Fuerstenberg S.I."/>
            <person name="Gachon C.M."/>
            <person name="Gaulin E."/>
            <person name="Govers F."/>
            <person name="Grenville-Briggs L."/>
            <person name="Horner N."/>
            <person name="Hostetler J."/>
            <person name="Jiang R.H."/>
            <person name="Johnson J."/>
            <person name="Krajaejun T."/>
            <person name="Lin H."/>
            <person name="Meijer H.J."/>
            <person name="Moore B."/>
            <person name="Morris P."/>
            <person name="Phuntmart V."/>
            <person name="Puiu D."/>
            <person name="Shetty J."/>
            <person name="Stajich J.E."/>
            <person name="Tripathy S."/>
            <person name="Wawra S."/>
            <person name="van West P."/>
            <person name="Whitty B.R."/>
            <person name="Coutinho P.M."/>
            <person name="Henrissat B."/>
            <person name="Martin F."/>
            <person name="Thomas P.D."/>
            <person name="Tyler B.M."/>
            <person name="De Vries R.P."/>
            <person name="Kamoun S."/>
            <person name="Yandell M."/>
            <person name="Tisserat N."/>
            <person name="Buell C.R."/>
        </authorList>
    </citation>
    <scope>NUCLEOTIDE SEQUENCE</scope>
    <source>
        <strain evidence="4">DAOM:BR144</strain>
    </source>
</reference>
<dbReference type="PANTHER" id="PTHR21074">
    <property type="entry name" value="IQ AND UBIQUITIN-LIKE DOMAIN-CONTAINING PROTEIN"/>
    <property type="match status" value="1"/>
</dbReference>
<dbReference type="OMA" id="TVQEFDC"/>
<feature type="domain" description="IQ motif and ubiquitin-like" evidence="2">
    <location>
        <begin position="421"/>
        <end position="549"/>
    </location>
</feature>
<feature type="compositionally biased region" description="Low complexity" evidence="1">
    <location>
        <begin position="36"/>
        <end position="45"/>
    </location>
</feature>
<evidence type="ECO:0000313" key="4">
    <source>
        <dbReference type="Proteomes" id="UP000019132"/>
    </source>
</evidence>
<dbReference type="PANTHER" id="PTHR21074:SF0">
    <property type="entry name" value="IQ AND UBIQUITIN-LIKE DOMAIN-CONTAINING PROTEIN"/>
    <property type="match status" value="1"/>
</dbReference>
<dbReference type="AlphaFoldDB" id="K3XB21"/>
<reference evidence="4" key="2">
    <citation type="submission" date="2010-04" db="EMBL/GenBank/DDBJ databases">
        <authorList>
            <person name="Buell R."/>
            <person name="Hamilton J."/>
            <person name="Hostetler J."/>
        </authorList>
    </citation>
    <scope>NUCLEOTIDE SEQUENCE [LARGE SCALE GENOMIC DNA]</scope>
    <source>
        <strain evidence="4">DAOM:BR144</strain>
    </source>
</reference>
<keyword evidence="4" id="KW-1185">Reference proteome</keyword>
<dbReference type="InterPro" id="IPR057887">
    <property type="entry name" value="IQUB_helical"/>
</dbReference>
<feature type="region of interest" description="Disordered" evidence="1">
    <location>
        <begin position="1"/>
        <end position="76"/>
    </location>
</feature>
<dbReference type="Pfam" id="PF25805">
    <property type="entry name" value="IQUB"/>
    <property type="match status" value="1"/>
</dbReference>
<evidence type="ECO:0000259" key="2">
    <source>
        <dbReference type="Pfam" id="PF25805"/>
    </source>
</evidence>
<dbReference type="InParanoid" id="K3XB21"/>
<dbReference type="EnsemblProtists" id="PYU1_T014420">
    <property type="protein sequence ID" value="PYU1_T014420"/>
    <property type="gene ID" value="PYU1_G014389"/>
</dbReference>
<dbReference type="PROSITE" id="PS50096">
    <property type="entry name" value="IQ"/>
    <property type="match status" value="1"/>
</dbReference>
<evidence type="ECO:0000313" key="3">
    <source>
        <dbReference type="EnsemblProtists" id="PYU1_T014420"/>
    </source>
</evidence>
<accession>K3XB21</accession>
<protein>
    <recommendedName>
        <fullName evidence="2">IQ motif and ubiquitin-like domain-containing protein</fullName>
    </recommendedName>
</protein>
<dbReference type="STRING" id="431595.K3XB21"/>
<dbReference type="InterPro" id="IPR000048">
    <property type="entry name" value="IQ_motif_EF-hand-BS"/>
</dbReference>